<dbReference type="Pfam" id="PF22706">
    <property type="entry name" value="Tex_central_region"/>
    <property type="match status" value="1"/>
</dbReference>
<keyword evidence="4 5" id="KW-0539">Nucleus</keyword>
<evidence type="ECO:0000256" key="4">
    <source>
        <dbReference type="ARBA" id="ARBA00023242"/>
    </source>
</evidence>
<dbReference type="InterPro" id="IPR036860">
    <property type="entry name" value="SH2_dom_sf"/>
</dbReference>
<evidence type="ECO:0000256" key="3">
    <source>
        <dbReference type="ARBA" id="ARBA00023163"/>
    </source>
</evidence>
<evidence type="ECO:0000313" key="8">
    <source>
        <dbReference type="EnsemblMetazoa" id="SMAR004289-PA"/>
    </source>
</evidence>
<dbReference type="InterPro" id="IPR028088">
    <property type="entry name" value="Spt6_HTH_DNA-bd_dom"/>
</dbReference>
<feature type="domain" description="S1 motif" evidence="7">
    <location>
        <begin position="916"/>
        <end position="993"/>
    </location>
</feature>
<evidence type="ECO:0000259" key="7">
    <source>
        <dbReference type="PROSITE" id="PS50126"/>
    </source>
</evidence>
<dbReference type="FunFam" id="1.10.10.2740:FF:000002">
    <property type="entry name" value="Transcription elongation factor Spt6"/>
    <property type="match status" value="1"/>
</dbReference>
<dbReference type="SMART" id="SM00252">
    <property type="entry name" value="SH2"/>
    <property type="match status" value="1"/>
</dbReference>
<sequence>MSAFILRETDESDDEMDYVTTADRKPLKKCKIIESDDENDVKRKRKRVDHLDEEDYDLIEENLGIKNHPRKKFKRLRRIEENENDEEEQRIIDKRTIENDLFDTTFDDHEIQVENRQMNPSESDDEYSDDDNFIVDDENRPIKTTPMNNALRDLFGDDLDDRREFDIERSKTIFEVYEPIELEKMHLTDKDIEIRSTDVPERFQLRDIPVSRPEVGELEEEAEWICEMGYFPRIVEEKIKGVLDLMRNQNLEIPFIVRYRKEFVEPELKTSDLWRIFQLDERFCQFRKRKSNLLQIFKNAPNLNFNYLKWARNFDDLNDAHAELILNNREVKNRKNDYYSLILRTGIGDLADKFGLTARQLGENLRDNYTRHEIGQCLVEPLKLSRNYINDKFTSSVDVLKAARFIVATRLAHEPLIRQSVRASYLDRVTLTVKPTKKGLKEIDESNPCFSMKYLKNKPVKSLVSEQFLILDLAEREKLISIIFNIDNRTYLNEIKHLYHRDEFSRNVHAWNDQRFEILELMLSKFLFPIFEKELRSKLLTEASECVISNCATRLRNWLNVAPFGVVMSIAYSVDIDTATYCALCADGEMLDFLKLPNILKSSNNNSEILLKEFIESKKPDVVVIGAESREALGIIGNIRRIVGELKDFRSIPVELVDNELSHVYANSKSSENDFREYPLLLRQAISLGRRFNDPLSEFSRLCNSDEDILCLKFHPLQNSIPKDQLLRALYVEFVNLTNSVGVDLNKPISSNLVQFVSGLGSRKAASLLKAVNPLQNRSELVTVGHLGPNVFINCAGFIKIDTKLNDDDIDLLDGTRIHPESYDLARKMAADASDCDEYVIEEVFDHPEKLDYLDLDDFAAELVRQGFGKKESTLYDIRTEFNHPFKDCRNSYQSPSVLEKFEMLTKETPVTFYVGKMTTAKVFGFAYDRNGRNRATAVKLRLENGLFGLLAIRNVSDQFVFNLEERIRVGMTLECRIIKIDMENFRVDLSTKSSDLRNWRPLRDDFYDRYAEKDDRMREEKKNIVRTSFNRVIAHPSFHNISCQEAEKLLLTQRQGDVIICPSSKSADHLSIVWKVFNGINQCIDVREEGKINVCSLGRSLWIDNEEFEDLDEIIARYVRPMAAFARDLIGFKYFRNGGSREIMEKFVIDEKKKFPARIPYFVSIYKEFPGKFILSYLPRIECRHEFVSVTPNGYCFRNRVFRSVNALFCWFKEHFRDPIPSVESRCNPVSISRRAKTRREW</sequence>
<dbReference type="CDD" id="cd09918">
    <property type="entry name" value="SH2_Nterm_SPT6_like"/>
    <property type="match status" value="1"/>
</dbReference>
<dbReference type="OMA" id="GYFYLCF"/>
<dbReference type="Pfam" id="PF14635">
    <property type="entry name" value="HHH_7"/>
    <property type="match status" value="1"/>
</dbReference>
<dbReference type="eggNOG" id="KOG1856">
    <property type="taxonomic scope" value="Eukaryota"/>
</dbReference>
<dbReference type="GO" id="GO:0140673">
    <property type="term" value="P:transcription elongation-coupled chromatin remodeling"/>
    <property type="evidence" value="ECO:0007669"/>
    <property type="project" value="InterPro"/>
</dbReference>
<dbReference type="GO" id="GO:0008023">
    <property type="term" value="C:transcription elongation factor complex"/>
    <property type="evidence" value="ECO:0007669"/>
    <property type="project" value="TreeGrafter"/>
</dbReference>
<protein>
    <recommendedName>
        <fullName evidence="7">S1 motif domain-containing protein</fullName>
    </recommendedName>
</protein>
<dbReference type="InterPro" id="IPR032706">
    <property type="entry name" value="Spt6_HHH"/>
</dbReference>
<dbReference type="GO" id="GO:0042393">
    <property type="term" value="F:histone binding"/>
    <property type="evidence" value="ECO:0007669"/>
    <property type="project" value="TreeGrafter"/>
</dbReference>
<dbReference type="PhylomeDB" id="T1IT45"/>
<dbReference type="HOGENOM" id="CLU_001680_4_0_1"/>
<dbReference type="PROSITE" id="PS50126">
    <property type="entry name" value="S1"/>
    <property type="match status" value="1"/>
</dbReference>
<dbReference type="Pfam" id="PF00575">
    <property type="entry name" value="S1"/>
    <property type="match status" value="1"/>
</dbReference>
<proteinExistence type="inferred from homology"/>
<dbReference type="Pfam" id="PF14641">
    <property type="entry name" value="HTH_44"/>
    <property type="match status" value="1"/>
</dbReference>
<dbReference type="InterPro" id="IPR003029">
    <property type="entry name" value="S1_domain"/>
</dbReference>
<feature type="region of interest" description="Disordered" evidence="6">
    <location>
        <begin position="118"/>
        <end position="142"/>
    </location>
</feature>
<accession>T1IT45</accession>
<dbReference type="InterPro" id="IPR035420">
    <property type="entry name" value="Spt6_SH2"/>
</dbReference>
<dbReference type="GO" id="GO:0031491">
    <property type="term" value="F:nucleosome binding"/>
    <property type="evidence" value="ECO:0007669"/>
    <property type="project" value="TreeGrafter"/>
</dbReference>
<dbReference type="STRING" id="126957.T1IT45"/>
<dbReference type="InterPro" id="IPR028231">
    <property type="entry name" value="Spt6_YqgF"/>
</dbReference>
<dbReference type="SMART" id="SM00316">
    <property type="entry name" value="S1"/>
    <property type="match status" value="1"/>
</dbReference>
<dbReference type="Pfam" id="PF14639">
    <property type="entry name" value="YqgF"/>
    <property type="match status" value="1"/>
</dbReference>
<dbReference type="PANTHER" id="PTHR10145:SF6">
    <property type="entry name" value="TRANSCRIPTION ELONGATION FACTOR SPT6"/>
    <property type="match status" value="1"/>
</dbReference>
<dbReference type="AlphaFoldDB" id="T1IT45"/>
<dbReference type="InterPro" id="IPR012337">
    <property type="entry name" value="RNaseH-like_sf"/>
</dbReference>
<dbReference type="Gene3D" id="3.30.505.10">
    <property type="entry name" value="SH2 domain"/>
    <property type="match status" value="2"/>
</dbReference>
<dbReference type="Proteomes" id="UP000014500">
    <property type="component" value="Unassembled WGS sequence"/>
</dbReference>
<dbReference type="Gene3D" id="1.10.10.2740">
    <property type="entry name" value="Spt6, Death-like domain"/>
    <property type="match status" value="1"/>
</dbReference>
<dbReference type="CDD" id="cd09928">
    <property type="entry name" value="SH2_Cterm_SPT6_like"/>
    <property type="match status" value="1"/>
</dbReference>
<reference evidence="9" key="1">
    <citation type="submission" date="2011-05" db="EMBL/GenBank/DDBJ databases">
        <authorList>
            <person name="Richards S.R."/>
            <person name="Qu J."/>
            <person name="Jiang H."/>
            <person name="Jhangiani S.N."/>
            <person name="Agravi P."/>
            <person name="Goodspeed R."/>
            <person name="Gross S."/>
            <person name="Mandapat C."/>
            <person name="Jackson L."/>
            <person name="Mathew T."/>
            <person name="Pu L."/>
            <person name="Thornton R."/>
            <person name="Saada N."/>
            <person name="Wilczek-Boney K.B."/>
            <person name="Lee S."/>
            <person name="Kovar C."/>
            <person name="Wu Y."/>
            <person name="Scherer S.E."/>
            <person name="Worley K.C."/>
            <person name="Muzny D.M."/>
            <person name="Gibbs R."/>
        </authorList>
    </citation>
    <scope>NUCLEOTIDE SEQUENCE</scope>
    <source>
        <strain evidence="9">Brora</strain>
    </source>
</reference>
<dbReference type="Gene3D" id="3.30.420.140">
    <property type="entry name" value="YqgF/RNase H-like domain"/>
    <property type="match status" value="1"/>
</dbReference>
<comment type="function">
    <text evidence="5">Histone H3-H4 chaperone that plays a role in maintenance of chromatin structure during RNA polymerase II transcription elongation.</text>
</comment>
<dbReference type="Pfam" id="PF14632">
    <property type="entry name" value="SPT6_acidic"/>
    <property type="match status" value="1"/>
</dbReference>
<dbReference type="PANTHER" id="PTHR10145">
    <property type="entry name" value="TRANSCRIPTION ELONGATION FACTOR SPT6"/>
    <property type="match status" value="1"/>
</dbReference>
<name>T1IT45_STRMM</name>
<dbReference type="InterPro" id="IPR035018">
    <property type="entry name" value="Spt6_SH2_C"/>
</dbReference>
<keyword evidence="9" id="KW-1185">Reference proteome</keyword>
<dbReference type="InterPro" id="IPR017072">
    <property type="entry name" value="TF_Spt6"/>
</dbReference>
<dbReference type="InterPro" id="IPR028083">
    <property type="entry name" value="Spt6_acidic_N_dom"/>
</dbReference>
<dbReference type="Gene3D" id="1.10.10.650">
    <property type="entry name" value="RuvA domain 2-like"/>
    <property type="match status" value="1"/>
</dbReference>
<dbReference type="Pfam" id="PF14633">
    <property type="entry name" value="SH2_2"/>
    <property type="match status" value="1"/>
</dbReference>
<dbReference type="SUPFAM" id="SSF55550">
    <property type="entry name" value="SH2 domain"/>
    <property type="match status" value="1"/>
</dbReference>
<evidence type="ECO:0000256" key="2">
    <source>
        <dbReference type="ARBA" id="ARBA00009253"/>
    </source>
</evidence>
<dbReference type="SUPFAM" id="SSF50249">
    <property type="entry name" value="Nucleic acid-binding proteins"/>
    <property type="match status" value="1"/>
</dbReference>
<dbReference type="SUPFAM" id="SSF158832">
    <property type="entry name" value="Tex N-terminal region-like"/>
    <property type="match status" value="1"/>
</dbReference>
<dbReference type="EMBL" id="JH431461">
    <property type="status" value="NOT_ANNOTATED_CDS"/>
    <property type="molecule type" value="Genomic_DNA"/>
</dbReference>
<dbReference type="GO" id="GO:0034728">
    <property type="term" value="P:nucleosome organization"/>
    <property type="evidence" value="ECO:0007669"/>
    <property type="project" value="TreeGrafter"/>
</dbReference>
<dbReference type="Gene3D" id="2.40.50.140">
    <property type="entry name" value="Nucleic acid-binding proteins"/>
    <property type="match status" value="1"/>
</dbReference>
<dbReference type="InterPro" id="IPR037027">
    <property type="entry name" value="YqgF/RNaseH-like_dom_sf"/>
</dbReference>
<dbReference type="InterPro" id="IPR023319">
    <property type="entry name" value="Tex-like_HTH_dom_sf"/>
</dbReference>
<evidence type="ECO:0000256" key="6">
    <source>
        <dbReference type="SAM" id="MobiDB-lite"/>
    </source>
</evidence>
<dbReference type="PIRSF" id="PIRSF036947">
    <property type="entry name" value="Spt6"/>
    <property type="match status" value="1"/>
</dbReference>
<dbReference type="EnsemblMetazoa" id="SMAR004289-RA">
    <property type="protein sequence ID" value="SMAR004289-PA"/>
    <property type="gene ID" value="SMAR004289"/>
</dbReference>
<dbReference type="InterPro" id="IPR041692">
    <property type="entry name" value="HHH_9"/>
</dbReference>
<organism evidence="8 9">
    <name type="scientific">Strigamia maritima</name>
    <name type="common">European centipede</name>
    <name type="synonym">Geophilus maritimus</name>
    <dbReference type="NCBI Taxonomy" id="126957"/>
    <lineage>
        <taxon>Eukaryota</taxon>
        <taxon>Metazoa</taxon>
        <taxon>Ecdysozoa</taxon>
        <taxon>Arthropoda</taxon>
        <taxon>Myriapoda</taxon>
        <taxon>Chilopoda</taxon>
        <taxon>Pleurostigmophora</taxon>
        <taxon>Geophilomorpha</taxon>
        <taxon>Linotaeniidae</taxon>
        <taxon>Strigamia</taxon>
    </lineage>
</organism>
<dbReference type="Gene3D" id="1.10.150.850">
    <property type="entry name" value="Spt6, helix-hairpin-helix domain"/>
    <property type="match status" value="1"/>
</dbReference>
<dbReference type="InterPro" id="IPR035019">
    <property type="entry name" value="Spt6_SH2_N"/>
</dbReference>
<feature type="compositionally biased region" description="Acidic residues" evidence="6">
    <location>
        <begin position="122"/>
        <end position="136"/>
    </location>
</feature>
<dbReference type="SMART" id="SM00732">
    <property type="entry name" value="YqgFc"/>
    <property type="match status" value="1"/>
</dbReference>
<dbReference type="Pfam" id="PF17674">
    <property type="entry name" value="HHH_9"/>
    <property type="match status" value="1"/>
</dbReference>
<dbReference type="SUPFAM" id="SSF53098">
    <property type="entry name" value="Ribonuclease H-like"/>
    <property type="match status" value="1"/>
</dbReference>
<evidence type="ECO:0000256" key="5">
    <source>
        <dbReference type="PIRNR" id="PIRNR036947"/>
    </source>
</evidence>
<dbReference type="InterPro" id="IPR012340">
    <property type="entry name" value="NA-bd_OB-fold"/>
</dbReference>
<keyword evidence="3 5" id="KW-0804">Transcription</keyword>
<dbReference type="GO" id="GO:0003677">
    <property type="term" value="F:DNA binding"/>
    <property type="evidence" value="ECO:0007669"/>
    <property type="project" value="InterPro"/>
</dbReference>
<dbReference type="InterPro" id="IPR055179">
    <property type="entry name" value="Tex-like_central_region"/>
</dbReference>
<dbReference type="InterPro" id="IPR000980">
    <property type="entry name" value="SH2"/>
</dbReference>
<dbReference type="InterPro" id="IPR010994">
    <property type="entry name" value="RuvA_2-like"/>
</dbReference>
<dbReference type="InterPro" id="IPR042066">
    <property type="entry name" value="Spt6_death-like"/>
</dbReference>
<evidence type="ECO:0000313" key="9">
    <source>
        <dbReference type="Proteomes" id="UP000014500"/>
    </source>
</evidence>
<reference evidence="8" key="2">
    <citation type="submission" date="2015-02" db="UniProtKB">
        <authorList>
            <consortium name="EnsemblMetazoa"/>
        </authorList>
    </citation>
    <scope>IDENTIFICATION</scope>
</reference>
<dbReference type="SUPFAM" id="SSF47781">
    <property type="entry name" value="RuvA domain 2-like"/>
    <property type="match status" value="2"/>
</dbReference>
<comment type="similarity">
    <text evidence="2 5">Belongs to the SPT6 family.</text>
</comment>
<comment type="subcellular location">
    <subcellularLocation>
        <location evidence="1 5">Nucleus</location>
    </subcellularLocation>
</comment>
<dbReference type="InterPro" id="IPR023323">
    <property type="entry name" value="Tex-like_dom_sf"/>
</dbReference>
<dbReference type="InterPro" id="IPR006641">
    <property type="entry name" value="YqgF/RNaseH-like_dom"/>
</dbReference>
<evidence type="ECO:0000256" key="1">
    <source>
        <dbReference type="ARBA" id="ARBA00004123"/>
    </source>
</evidence>
<dbReference type="Gene3D" id="1.10.3500.10">
    <property type="entry name" value="Tex N-terminal region-like"/>
    <property type="match status" value="1"/>
</dbReference>